<proteinExistence type="predicted"/>
<protein>
    <recommendedName>
        <fullName evidence="1">Ribonucleases P/MRP subunit Pop8-like domain-containing protein</fullName>
    </recommendedName>
</protein>
<gene>
    <name evidence="2" type="ORF">M408DRAFT_229923</name>
</gene>
<evidence type="ECO:0000313" key="3">
    <source>
        <dbReference type="Proteomes" id="UP000054097"/>
    </source>
</evidence>
<dbReference type="AlphaFoldDB" id="A0A0C3AJ84"/>
<keyword evidence="3" id="KW-1185">Reference proteome</keyword>
<accession>A0A0C3AJ84</accession>
<sequence length="101" mass="11396">MPRSKTKPAHRDSLTRLRLTVTPPSKDELLLRQTIQQALEQTFGLSRAFTYFDFVVNETDSDEIVIQVATLDASYFTAALAAFSGHNTFSVKEQVDFLPED</sequence>
<dbReference type="InterPro" id="IPR049128">
    <property type="entry name" value="Pop8-like_dom"/>
</dbReference>
<evidence type="ECO:0000259" key="1">
    <source>
        <dbReference type="Pfam" id="PF20976"/>
    </source>
</evidence>
<organism evidence="2 3">
    <name type="scientific">Serendipita vermifera MAFF 305830</name>
    <dbReference type="NCBI Taxonomy" id="933852"/>
    <lineage>
        <taxon>Eukaryota</taxon>
        <taxon>Fungi</taxon>
        <taxon>Dikarya</taxon>
        <taxon>Basidiomycota</taxon>
        <taxon>Agaricomycotina</taxon>
        <taxon>Agaricomycetes</taxon>
        <taxon>Sebacinales</taxon>
        <taxon>Serendipitaceae</taxon>
        <taxon>Serendipita</taxon>
    </lineage>
</organism>
<reference evidence="3" key="2">
    <citation type="submission" date="2015-01" db="EMBL/GenBank/DDBJ databases">
        <title>Evolutionary Origins and Diversification of the Mycorrhizal Mutualists.</title>
        <authorList>
            <consortium name="DOE Joint Genome Institute"/>
            <consortium name="Mycorrhizal Genomics Consortium"/>
            <person name="Kohler A."/>
            <person name="Kuo A."/>
            <person name="Nagy L.G."/>
            <person name="Floudas D."/>
            <person name="Copeland A."/>
            <person name="Barry K.W."/>
            <person name="Cichocki N."/>
            <person name="Veneault-Fourrey C."/>
            <person name="LaButti K."/>
            <person name="Lindquist E.A."/>
            <person name="Lipzen A."/>
            <person name="Lundell T."/>
            <person name="Morin E."/>
            <person name="Murat C."/>
            <person name="Riley R."/>
            <person name="Ohm R."/>
            <person name="Sun H."/>
            <person name="Tunlid A."/>
            <person name="Henrissat B."/>
            <person name="Grigoriev I.V."/>
            <person name="Hibbett D.S."/>
            <person name="Martin F."/>
        </authorList>
    </citation>
    <scope>NUCLEOTIDE SEQUENCE [LARGE SCALE GENOMIC DNA]</scope>
    <source>
        <strain evidence="3">MAFF 305830</strain>
    </source>
</reference>
<evidence type="ECO:0000313" key="2">
    <source>
        <dbReference type="EMBL" id="KIM24665.1"/>
    </source>
</evidence>
<dbReference type="Proteomes" id="UP000054097">
    <property type="component" value="Unassembled WGS sequence"/>
</dbReference>
<feature type="domain" description="Ribonucleases P/MRP subunit Pop8-like" evidence="1">
    <location>
        <begin position="26"/>
        <end position="83"/>
    </location>
</feature>
<dbReference type="EMBL" id="KN824321">
    <property type="protein sequence ID" value="KIM24665.1"/>
    <property type="molecule type" value="Genomic_DNA"/>
</dbReference>
<dbReference type="HOGENOM" id="CLU_2293434_0_0_1"/>
<name>A0A0C3AJ84_SERVB</name>
<reference evidence="2 3" key="1">
    <citation type="submission" date="2014-04" db="EMBL/GenBank/DDBJ databases">
        <authorList>
            <consortium name="DOE Joint Genome Institute"/>
            <person name="Kuo A."/>
            <person name="Zuccaro A."/>
            <person name="Kohler A."/>
            <person name="Nagy L.G."/>
            <person name="Floudas D."/>
            <person name="Copeland A."/>
            <person name="Barry K.W."/>
            <person name="Cichocki N."/>
            <person name="Veneault-Fourrey C."/>
            <person name="LaButti K."/>
            <person name="Lindquist E.A."/>
            <person name="Lipzen A."/>
            <person name="Lundell T."/>
            <person name="Morin E."/>
            <person name="Murat C."/>
            <person name="Sun H."/>
            <person name="Tunlid A."/>
            <person name="Henrissat B."/>
            <person name="Grigoriev I.V."/>
            <person name="Hibbett D.S."/>
            <person name="Martin F."/>
            <person name="Nordberg H.P."/>
            <person name="Cantor M.N."/>
            <person name="Hua S.X."/>
        </authorList>
    </citation>
    <scope>NUCLEOTIDE SEQUENCE [LARGE SCALE GENOMIC DNA]</scope>
    <source>
        <strain evidence="2 3">MAFF 305830</strain>
    </source>
</reference>
<dbReference type="Pfam" id="PF20976">
    <property type="entry name" value="Pop8"/>
    <property type="match status" value="1"/>
</dbReference>
<dbReference type="OrthoDB" id="3265020at2759"/>